<evidence type="ECO:0000256" key="1">
    <source>
        <dbReference type="ARBA" id="ARBA00022741"/>
    </source>
</evidence>
<dbReference type="InterPro" id="IPR003593">
    <property type="entry name" value="AAA+_ATPase"/>
</dbReference>
<evidence type="ECO:0000313" key="5">
    <source>
        <dbReference type="Proteomes" id="UP000199649"/>
    </source>
</evidence>
<sequence length="261" mass="28354">MASVLELSDVSFVRNGNRILDSITWTVGEADRWVILGPNGAGKSTILQLAAATTHPSSGTVDVLGERVGKVDVFDLRTRIGLAATGLARRIPAWERVGDVVLTAAYAVTGRWRERYESEDLERAAEVMDAWDLTELSTRTFGTLSDGERKRVQIARAVMTDPELMLLDEPAGSLDLGARESLLESLEEYASSSLAPAIVMVTHHVEEIPPGFTHALLLSAGRVTAAGPLAEVLTDDNLTTAFGVPLQVRHEDGRWRAQARR</sequence>
<evidence type="ECO:0000313" key="4">
    <source>
        <dbReference type="EMBL" id="SDR66108.1"/>
    </source>
</evidence>
<dbReference type="EMBL" id="LT629734">
    <property type="protein sequence ID" value="SDR66108.1"/>
    <property type="molecule type" value="Genomic_DNA"/>
</dbReference>
<keyword evidence="2 4" id="KW-0067">ATP-binding</keyword>
<dbReference type="PANTHER" id="PTHR43158:SF2">
    <property type="entry name" value="SKFA PEPTIDE EXPORT ATP-BINDING PROTEIN SKFE"/>
    <property type="match status" value="1"/>
</dbReference>
<evidence type="ECO:0000259" key="3">
    <source>
        <dbReference type="PROSITE" id="PS50893"/>
    </source>
</evidence>
<dbReference type="SMART" id="SM00382">
    <property type="entry name" value="AAA"/>
    <property type="match status" value="1"/>
</dbReference>
<name>A0A1H1KUT8_9MICO</name>
<dbReference type="Pfam" id="PF00005">
    <property type="entry name" value="ABC_tran"/>
    <property type="match status" value="1"/>
</dbReference>
<protein>
    <submittedName>
        <fullName evidence="4">Iron complex transport system ATP-binding protein</fullName>
    </submittedName>
</protein>
<dbReference type="GO" id="GO:0016887">
    <property type="term" value="F:ATP hydrolysis activity"/>
    <property type="evidence" value="ECO:0007669"/>
    <property type="project" value="InterPro"/>
</dbReference>
<dbReference type="OrthoDB" id="9789994at2"/>
<dbReference type="Gene3D" id="3.40.50.300">
    <property type="entry name" value="P-loop containing nucleotide triphosphate hydrolases"/>
    <property type="match status" value="1"/>
</dbReference>
<dbReference type="Proteomes" id="UP000199649">
    <property type="component" value="Chromosome I"/>
</dbReference>
<dbReference type="InterPro" id="IPR003439">
    <property type="entry name" value="ABC_transporter-like_ATP-bd"/>
</dbReference>
<dbReference type="RefSeq" id="WP_092664842.1">
    <property type="nucleotide sequence ID" value="NZ_LT629734.1"/>
</dbReference>
<dbReference type="InterPro" id="IPR027417">
    <property type="entry name" value="P-loop_NTPase"/>
</dbReference>
<keyword evidence="5" id="KW-1185">Reference proteome</keyword>
<reference evidence="5" key="1">
    <citation type="submission" date="2016-10" db="EMBL/GenBank/DDBJ databases">
        <authorList>
            <person name="Varghese N."/>
            <person name="Submissions S."/>
        </authorList>
    </citation>
    <scope>NUCLEOTIDE SEQUENCE [LARGE SCALE GENOMIC DNA]</scope>
    <source>
        <strain evidence="5">DSM 22965</strain>
    </source>
</reference>
<dbReference type="PROSITE" id="PS50893">
    <property type="entry name" value="ABC_TRANSPORTER_2"/>
    <property type="match status" value="1"/>
</dbReference>
<evidence type="ECO:0000256" key="2">
    <source>
        <dbReference type="ARBA" id="ARBA00022840"/>
    </source>
</evidence>
<dbReference type="SUPFAM" id="SSF52540">
    <property type="entry name" value="P-loop containing nucleoside triphosphate hydrolases"/>
    <property type="match status" value="1"/>
</dbReference>
<proteinExistence type="predicted"/>
<dbReference type="STRING" id="684552.SAMN04489719_0150"/>
<keyword evidence="1" id="KW-0547">Nucleotide-binding</keyword>
<feature type="domain" description="ABC transporter" evidence="3">
    <location>
        <begin position="5"/>
        <end position="245"/>
    </location>
</feature>
<dbReference type="AlphaFoldDB" id="A0A1H1KUT8"/>
<accession>A0A1H1KUT8</accession>
<dbReference type="PANTHER" id="PTHR43158">
    <property type="entry name" value="SKFA PEPTIDE EXPORT ATP-BINDING PROTEIN SKFE"/>
    <property type="match status" value="1"/>
</dbReference>
<gene>
    <name evidence="4" type="ORF">SAMN04489719_0150</name>
</gene>
<organism evidence="4 5">
    <name type="scientific">Agrococcus carbonis</name>
    <dbReference type="NCBI Taxonomy" id="684552"/>
    <lineage>
        <taxon>Bacteria</taxon>
        <taxon>Bacillati</taxon>
        <taxon>Actinomycetota</taxon>
        <taxon>Actinomycetes</taxon>
        <taxon>Micrococcales</taxon>
        <taxon>Microbacteriaceae</taxon>
        <taxon>Agrococcus</taxon>
    </lineage>
</organism>
<dbReference type="GO" id="GO:0005524">
    <property type="term" value="F:ATP binding"/>
    <property type="evidence" value="ECO:0007669"/>
    <property type="project" value="UniProtKB-KW"/>
</dbReference>